<dbReference type="Gene3D" id="3.10.450.160">
    <property type="entry name" value="inner membrane protein cigr"/>
    <property type="match status" value="1"/>
</dbReference>
<evidence type="ECO:0000256" key="1">
    <source>
        <dbReference type="SAM" id="MobiDB-lite"/>
    </source>
</evidence>
<evidence type="ECO:0000313" key="4">
    <source>
        <dbReference type="Proteomes" id="UP001251085"/>
    </source>
</evidence>
<protein>
    <recommendedName>
        <fullName evidence="5">Nickel/cobalt transporter regulator</fullName>
    </recommendedName>
</protein>
<dbReference type="RefSeq" id="WP_311760302.1">
    <property type="nucleotide sequence ID" value="NZ_JAVRQI010000011.1"/>
</dbReference>
<dbReference type="Proteomes" id="UP001251085">
    <property type="component" value="Unassembled WGS sequence"/>
</dbReference>
<feature type="compositionally biased region" description="Basic and acidic residues" evidence="1">
    <location>
        <begin position="37"/>
        <end position="48"/>
    </location>
</feature>
<evidence type="ECO:0000313" key="3">
    <source>
        <dbReference type="EMBL" id="MDT1063215.1"/>
    </source>
</evidence>
<comment type="caution">
    <text evidence="3">The sequence shown here is derived from an EMBL/GenBank/DDBJ whole genome shotgun (WGS) entry which is preliminary data.</text>
</comment>
<organism evidence="3 4">
    <name type="scientific">Paracoccus broussonetiae</name>
    <dbReference type="NCBI Taxonomy" id="3075834"/>
    <lineage>
        <taxon>Bacteria</taxon>
        <taxon>Pseudomonadati</taxon>
        <taxon>Pseudomonadota</taxon>
        <taxon>Alphaproteobacteria</taxon>
        <taxon>Rhodobacterales</taxon>
        <taxon>Paracoccaceae</taxon>
        <taxon>Paracoccus</taxon>
    </lineage>
</organism>
<reference evidence="4" key="1">
    <citation type="submission" date="2023-07" db="EMBL/GenBank/DDBJ databases">
        <title>Characterization of two Paracoccaceae strains isolated from Phycosphere and proposal of Xinfangfangia lacusdiani sp. nov.</title>
        <authorList>
            <person name="Deng Y."/>
            <person name="Zhang Y.Q."/>
        </authorList>
    </citation>
    <scope>NUCLEOTIDE SEQUENCE [LARGE SCALE GENOMIC DNA]</scope>
    <source>
        <strain evidence="4">CPCC 101403</strain>
    </source>
</reference>
<feature type="region of interest" description="Disordered" evidence="1">
    <location>
        <begin position="25"/>
        <end position="48"/>
    </location>
</feature>
<accession>A0ABU3EIH8</accession>
<evidence type="ECO:0000256" key="2">
    <source>
        <dbReference type="SAM" id="SignalP"/>
    </source>
</evidence>
<evidence type="ECO:0008006" key="5">
    <source>
        <dbReference type="Google" id="ProtNLM"/>
    </source>
</evidence>
<name>A0ABU3EIH8_9RHOB</name>
<keyword evidence="4" id="KW-1185">Reference proteome</keyword>
<keyword evidence="2" id="KW-0732">Signal</keyword>
<gene>
    <name evidence="3" type="ORF">RM190_15170</name>
</gene>
<sequence length="144" mass="15802">MKLASRLAAAGLVLATLGAAPAMADPGNGKGHGNGNGKEHARYGHDQGKHGDYHGRSNYVADCPPGLAKKNPPCIPPGQARKYGNRVGDTLRVGDYIVIRDPHRYDLEQRRGWDYYRDDDRIYRVDSGTRKVLAVMNLIDAFTN</sequence>
<proteinExistence type="predicted"/>
<feature type="chain" id="PRO_5047219244" description="Nickel/cobalt transporter regulator" evidence="2">
    <location>
        <begin position="25"/>
        <end position="144"/>
    </location>
</feature>
<feature type="signal peptide" evidence="2">
    <location>
        <begin position="1"/>
        <end position="24"/>
    </location>
</feature>
<dbReference type="EMBL" id="JAVRQI010000011">
    <property type="protein sequence ID" value="MDT1063215.1"/>
    <property type="molecule type" value="Genomic_DNA"/>
</dbReference>